<feature type="compositionally biased region" description="Polar residues" evidence="7">
    <location>
        <begin position="35"/>
        <end position="46"/>
    </location>
</feature>
<dbReference type="InterPro" id="IPR023828">
    <property type="entry name" value="Peptidase_S8_Ser-AS"/>
</dbReference>
<dbReference type="KEGG" id="tog:HNI00_07355"/>
<dbReference type="AlphaFoldDB" id="A0AA96Y202"/>
<evidence type="ECO:0000256" key="4">
    <source>
        <dbReference type="ARBA" id="ARBA00022825"/>
    </source>
</evidence>
<feature type="compositionally biased region" description="Polar residues" evidence="7">
    <location>
        <begin position="1"/>
        <end position="10"/>
    </location>
</feature>
<dbReference type="PRINTS" id="PR00723">
    <property type="entry name" value="SUBTILISIN"/>
</dbReference>
<dbReference type="GO" id="GO:0006508">
    <property type="term" value="P:proteolysis"/>
    <property type="evidence" value="ECO:0007669"/>
    <property type="project" value="UniProtKB-KW"/>
</dbReference>
<dbReference type="InterPro" id="IPR050131">
    <property type="entry name" value="Peptidase_S8_subtilisin-like"/>
</dbReference>
<dbReference type="PANTHER" id="PTHR43806">
    <property type="entry name" value="PEPTIDASE S8"/>
    <property type="match status" value="1"/>
</dbReference>
<dbReference type="PROSITE" id="PS00136">
    <property type="entry name" value="SUBTILASE_ASP"/>
    <property type="match status" value="1"/>
</dbReference>
<dbReference type="PROSITE" id="PS00137">
    <property type="entry name" value="SUBTILASE_HIS"/>
    <property type="match status" value="1"/>
</dbReference>
<keyword evidence="2 5" id="KW-0645">Protease</keyword>
<dbReference type="PANTHER" id="PTHR43806:SF11">
    <property type="entry name" value="CEREVISIN-RELATED"/>
    <property type="match status" value="1"/>
</dbReference>
<evidence type="ECO:0000313" key="9">
    <source>
        <dbReference type="EMBL" id="WOB42992.1"/>
    </source>
</evidence>
<evidence type="ECO:0000256" key="3">
    <source>
        <dbReference type="ARBA" id="ARBA00022801"/>
    </source>
</evidence>
<sequence length="545" mass="56329">MDGFSPTSSPLGKCPSTVDLPAGGSAFLAGSSLGRSPSSQPLSQGRSIRDRPIKLRASSGMVNPGGGSPGVISPDVRLPRRSQLNQPPAPPLKLNDTVRGHLTPQDWRNPLRGGRFAKDFVIAGGKTERRVEIRLRSQAFDSYLELISDRTGQPLLFGDDLSTRNTNARMVFTLKAGDRYRVRVSSASGGAVGGYTLISTVTSRTPSADGFNFYYGYGRVNAAAAIARVLGALPGAVKREGDRPWFAPSHRPTAGNQNILGQGITVAVIDDGVDLSHPALADNRWVNPGEIADNGIDDDGNGLVDDVSGWSFVEGNSQFARYGGEPLGLDHSEHGTHVAGIIAAKGDVGSISGVAPAAKIMALRAIASHTDTGSPQFDDSIAASITYAVNHGARVINLSLGNYVGDPAMSKTVAALRFAAQQGVVVIAAAGNERETLGAVLPIEPALYAREGLAIAVGALAGDRCMATFSNPAGDRPYPFLVAPGANIYSTGLGGGYVYKSGTSMAAPYVAGVAALMLSANPSLTPASVAAILAETADASGIEVV</sequence>
<dbReference type="SUPFAM" id="SSF52743">
    <property type="entry name" value="Subtilisin-like"/>
    <property type="match status" value="1"/>
</dbReference>
<keyword evidence="4 5" id="KW-0720">Serine protease</keyword>
<feature type="active site" description="Charge relay system" evidence="5">
    <location>
        <position position="334"/>
    </location>
</feature>
<accession>A0AA96Y202</accession>
<dbReference type="Pfam" id="PF00082">
    <property type="entry name" value="Peptidase_S8"/>
    <property type="match status" value="1"/>
</dbReference>
<dbReference type="Gene3D" id="2.60.120.380">
    <property type="match status" value="1"/>
</dbReference>
<organism evidence="9">
    <name type="scientific">Thermoleptolyngbya oregonensis NK1-22</name>
    <dbReference type="NCBI Taxonomy" id="2547457"/>
    <lineage>
        <taxon>Bacteria</taxon>
        <taxon>Bacillati</taxon>
        <taxon>Cyanobacteriota</taxon>
        <taxon>Cyanophyceae</taxon>
        <taxon>Oculatellales</taxon>
        <taxon>Oculatellaceae</taxon>
        <taxon>Thermoleptolyngbya</taxon>
    </lineage>
</organism>
<dbReference type="InterPro" id="IPR000209">
    <property type="entry name" value="Peptidase_S8/S53_dom"/>
</dbReference>
<protein>
    <submittedName>
        <fullName evidence="9">S8 family serine peptidase</fullName>
    </submittedName>
</protein>
<feature type="active site" description="Charge relay system" evidence="5">
    <location>
        <position position="270"/>
    </location>
</feature>
<dbReference type="EMBL" id="CP053540">
    <property type="protein sequence ID" value="WOB42992.1"/>
    <property type="molecule type" value="Genomic_DNA"/>
</dbReference>
<feature type="active site" description="Charge relay system" evidence="5">
    <location>
        <position position="504"/>
    </location>
</feature>
<dbReference type="InterPro" id="IPR034204">
    <property type="entry name" value="PfSUB1-like_cat_dom"/>
</dbReference>
<evidence type="ECO:0000256" key="2">
    <source>
        <dbReference type="ARBA" id="ARBA00022670"/>
    </source>
</evidence>
<dbReference type="InterPro" id="IPR022398">
    <property type="entry name" value="Peptidase_S8_His-AS"/>
</dbReference>
<evidence type="ECO:0000256" key="7">
    <source>
        <dbReference type="SAM" id="MobiDB-lite"/>
    </source>
</evidence>
<comment type="similarity">
    <text evidence="1 5 6">Belongs to the peptidase S8 family.</text>
</comment>
<name>A0AA96Y202_9CYAN</name>
<dbReference type="InterPro" id="IPR015500">
    <property type="entry name" value="Peptidase_S8_subtilisin-rel"/>
</dbReference>
<evidence type="ECO:0000259" key="8">
    <source>
        <dbReference type="Pfam" id="PF00082"/>
    </source>
</evidence>
<evidence type="ECO:0000256" key="5">
    <source>
        <dbReference type="PROSITE-ProRule" id="PRU01240"/>
    </source>
</evidence>
<dbReference type="CDD" id="cd07473">
    <property type="entry name" value="Peptidases_S8_Subtilisin_like"/>
    <property type="match status" value="1"/>
</dbReference>
<dbReference type="GO" id="GO:0004252">
    <property type="term" value="F:serine-type endopeptidase activity"/>
    <property type="evidence" value="ECO:0007669"/>
    <property type="project" value="UniProtKB-UniRule"/>
</dbReference>
<feature type="compositionally biased region" description="Low complexity" evidence="7">
    <location>
        <begin position="20"/>
        <end position="34"/>
    </location>
</feature>
<dbReference type="PROSITE" id="PS51892">
    <property type="entry name" value="SUBTILASE"/>
    <property type="match status" value="1"/>
</dbReference>
<reference evidence="9" key="1">
    <citation type="submission" date="2020-05" db="EMBL/GenBank/DDBJ databases">
        <authorList>
            <person name="Zhu T."/>
            <person name="Keshari N."/>
            <person name="Lu X."/>
        </authorList>
    </citation>
    <scope>NUCLEOTIDE SEQUENCE</scope>
    <source>
        <strain evidence="9">NK1-22</strain>
    </source>
</reference>
<dbReference type="InterPro" id="IPR036852">
    <property type="entry name" value="Peptidase_S8/S53_dom_sf"/>
</dbReference>
<feature type="domain" description="Peptidase S8/S53" evidence="8">
    <location>
        <begin position="261"/>
        <end position="539"/>
    </location>
</feature>
<dbReference type="Gene3D" id="3.40.50.200">
    <property type="entry name" value="Peptidase S8/S53 domain"/>
    <property type="match status" value="1"/>
</dbReference>
<evidence type="ECO:0000256" key="1">
    <source>
        <dbReference type="ARBA" id="ARBA00011073"/>
    </source>
</evidence>
<dbReference type="PROSITE" id="PS00138">
    <property type="entry name" value="SUBTILASE_SER"/>
    <property type="match status" value="1"/>
</dbReference>
<dbReference type="InterPro" id="IPR023827">
    <property type="entry name" value="Peptidase_S8_Asp-AS"/>
</dbReference>
<keyword evidence="3 5" id="KW-0378">Hydrolase</keyword>
<dbReference type="RefSeq" id="WP_316792043.1">
    <property type="nucleotide sequence ID" value="NZ_CP053540.1"/>
</dbReference>
<evidence type="ECO:0000256" key="6">
    <source>
        <dbReference type="RuleBase" id="RU003355"/>
    </source>
</evidence>
<gene>
    <name evidence="9" type="ORF">HNI00_07355</name>
</gene>
<feature type="region of interest" description="Disordered" evidence="7">
    <location>
        <begin position="1"/>
        <end position="110"/>
    </location>
</feature>
<proteinExistence type="inferred from homology"/>